<dbReference type="Pfam" id="PF04433">
    <property type="entry name" value="SWIRM"/>
    <property type="match status" value="1"/>
</dbReference>
<dbReference type="PROSITE" id="PS50934">
    <property type="entry name" value="SWIRM"/>
    <property type="match status" value="1"/>
</dbReference>
<feature type="region of interest" description="Disordered" evidence="1">
    <location>
        <begin position="194"/>
        <end position="266"/>
    </location>
</feature>
<evidence type="ECO:0000313" key="3">
    <source>
        <dbReference type="EMBL" id="EZF54516.1"/>
    </source>
</evidence>
<dbReference type="InterPro" id="IPR009057">
    <property type="entry name" value="Homeodomain-like_sf"/>
</dbReference>
<dbReference type="GO" id="GO:0003713">
    <property type="term" value="F:transcription coactivator activity"/>
    <property type="evidence" value="ECO:0007669"/>
    <property type="project" value="TreeGrafter"/>
</dbReference>
<gene>
    <name evidence="3" type="ORF">H103_02710</name>
</gene>
<dbReference type="AlphaFoldDB" id="A0A022W8P6"/>
<feature type="compositionally biased region" description="Basic and acidic residues" evidence="1">
    <location>
        <begin position="44"/>
        <end position="63"/>
    </location>
</feature>
<name>A0A022W8P6_TRIRU</name>
<dbReference type="Proteomes" id="UP000023758">
    <property type="component" value="Unassembled WGS sequence"/>
</dbReference>
<feature type="region of interest" description="Disordered" evidence="1">
    <location>
        <begin position="1"/>
        <end position="123"/>
    </location>
</feature>
<dbReference type="GO" id="GO:0070210">
    <property type="term" value="C:Rpd3L-Expanded complex"/>
    <property type="evidence" value="ECO:0007669"/>
    <property type="project" value="TreeGrafter"/>
</dbReference>
<reference evidence="3" key="1">
    <citation type="submission" date="2014-02" db="EMBL/GenBank/DDBJ databases">
        <title>The Genome Sequence of Trichophyton rubrum (morphotype fischeri) CBS 288.86.</title>
        <authorList>
            <consortium name="The Broad Institute Genomics Platform"/>
            <person name="Cuomo C.A."/>
            <person name="White T.C."/>
            <person name="Graser Y."/>
            <person name="Martinez-Rossi N."/>
            <person name="Heitman J."/>
            <person name="Young S.K."/>
            <person name="Zeng Q."/>
            <person name="Gargeya S."/>
            <person name="Abouelleil A."/>
            <person name="Alvarado L."/>
            <person name="Chapman S.B."/>
            <person name="Gainer-Dewar J."/>
            <person name="Goldberg J."/>
            <person name="Griggs A."/>
            <person name="Gujja S."/>
            <person name="Hansen M."/>
            <person name="Howarth C."/>
            <person name="Imamovic A."/>
            <person name="Larimer J."/>
            <person name="Martinez D."/>
            <person name="Murphy C."/>
            <person name="Pearson M.D."/>
            <person name="Persinoti G."/>
            <person name="Poon T."/>
            <person name="Priest M."/>
            <person name="Roberts A.D."/>
            <person name="Saif S."/>
            <person name="Shea T.D."/>
            <person name="Sykes S.N."/>
            <person name="Wortman J."/>
            <person name="Nusbaum C."/>
            <person name="Birren B."/>
        </authorList>
    </citation>
    <scope>NUCLEOTIDE SEQUENCE [LARGE SCALE GENOMIC DNA]</scope>
    <source>
        <strain evidence="3">CBS 288.86</strain>
    </source>
</reference>
<dbReference type="FunFam" id="1.10.10.10:FF:000087">
    <property type="entry name" value="Transcriptional adapter 2"/>
    <property type="match status" value="1"/>
</dbReference>
<dbReference type="Gene3D" id="1.10.10.10">
    <property type="entry name" value="Winged helix-like DNA-binding domain superfamily/Winged helix DNA-binding domain"/>
    <property type="match status" value="1"/>
</dbReference>
<feature type="domain" description="SWIRM" evidence="2">
    <location>
        <begin position="295"/>
        <end position="392"/>
    </location>
</feature>
<evidence type="ECO:0000259" key="2">
    <source>
        <dbReference type="PROSITE" id="PS50934"/>
    </source>
</evidence>
<dbReference type="InterPro" id="IPR007526">
    <property type="entry name" value="SWIRM"/>
</dbReference>
<protein>
    <recommendedName>
        <fullName evidence="2">SWIRM domain-containing protein</fullName>
    </recommendedName>
</protein>
<dbReference type="HOGENOM" id="CLU_042442_1_0_1"/>
<dbReference type="PANTHER" id="PTHR12374:SF21">
    <property type="entry name" value="SWIRM DOMAIN-CONTAINING PROTEIN FUN19-RELATED"/>
    <property type="match status" value="1"/>
</dbReference>
<sequence>MQNKGMHNMNRLPSVASLMSPPEAKPHDSFSRTLSPSVPQQSSFDRDNKLPPISDDRKRKQSEMMDLPSPPVTPYVESKKQRTNDDEPVDRQGGTVGSSINNRDPVLFPRSDESSTAIPNDEPLFASDEATVADIDQHIAASSYKLKVSKENLPSRREYLYFWSWVTTQYNSNPAAYARDERARLDRQMSEMKQYRPIARPSTQTKLKTLAPAPATRRRPSSSSSPSSNEVSRPVRPPRARRSPKSTPKTKARDSFDPLPKPTRVIGANRDETDYRMLPNFCPPIETLRGNTKGLKADWKGQLLDLSADPDRDALDPAEISLASTLRLSCASYLASKRRIFEARVNALRAGKEFRKTDAQQACKIDVNKASKLWTAYERVGWLAEEHFRQYV</sequence>
<dbReference type="GO" id="GO:0003682">
    <property type="term" value="F:chromatin binding"/>
    <property type="evidence" value="ECO:0007669"/>
    <property type="project" value="TreeGrafter"/>
</dbReference>
<feature type="compositionally biased region" description="Polar residues" evidence="1">
    <location>
        <begin position="31"/>
        <end position="43"/>
    </location>
</feature>
<dbReference type="GO" id="GO:0006357">
    <property type="term" value="P:regulation of transcription by RNA polymerase II"/>
    <property type="evidence" value="ECO:0007669"/>
    <property type="project" value="TreeGrafter"/>
</dbReference>
<dbReference type="GO" id="GO:0006338">
    <property type="term" value="P:chromatin remodeling"/>
    <property type="evidence" value="ECO:0007669"/>
    <property type="project" value="TreeGrafter"/>
</dbReference>
<accession>A0A022W8P6</accession>
<dbReference type="SUPFAM" id="SSF46689">
    <property type="entry name" value="Homeodomain-like"/>
    <property type="match status" value="1"/>
</dbReference>
<feature type="compositionally biased region" description="Low complexity" evidence="1">
    <location>
        <begin position="221"/>
        <end position="234"/>
    </location>
</feature>
<organism evidence="3">
    <name type="scientific">Trichophyton rubrum CBS 288.86</name>
    <dbReference type="NCBI Taxonomy" id="1215330"/>
    <lineage>
        <taxon>Eukaryota</taxon>
        <taxon>Fungi</taxon>
        <taxon>Dikarya</taxon>
        <taxon>Ascomycota</taxon>
        <taxon>Pezizomycotina</taxon>
        <taxon>Eurotiomycetes</taxon>
        <taxon>Eurotiomycetidae</taxon>
        <taxon>Onygenales</taxon>
        <taxon>Arthrodermataceae</taxon>
        <taxon>Trichophyton</taxon>
    </lineage>
</organism>
<dbReference type="PANTHER" id="PTHR12374">
    <property type="entry name" value="TRANSCRIPTIONAL ADAPTOR 2 ADA2 -RELATED"/>
    <property type="match status" value="1"/>
</dbReference>
<proteinExistence type="predicted"/>
<dbReference type="EMBL" id="KK207782">
    <property type="protein sequence ID" value="EZF54516.1"/>
    <property type="molecule type" value="Genomic_DNA"/>
</dbReference>
<dbReference type="OrthoDB" id="5598695at2759"/>
<feature type="compositionally biased region" description="Basic residues" evidence="1">
    <location>
        <begin position="236"/>
        <end position="250"/>
    </location>
</feature>
<evidence type="ECO:0000256" key="1">
    <source>
        <dbReference type="SAM" id="MobiDB-lite"/>
    </source>
</evidence>
<dbReference type="InterPro" id="IPR036388">
    <property type="entry name" value="WH-like_DNA-bd_sf"/>
</dbReference>